<proteinExistence type="predicted"/>
<dbReference type="GO" id="GO:1902093">
    <property type="term" value="P:positive regulation of flagellated sperm motility"/>
    <property type="evidence" value="ECO:0007669"/>
    <property type="project" value="TreeGrafter"/>
</dbReference>
<feature type="domain" description="Cilia- and flagella-associated protein 69 ARM repeats" evidence="2">
    <location>
        <begin position="400"/>
        <end position="549"/>
    </location>
</feature>
<gene>
    <name evidence="3" type="ORF">PMACD_LOCUS432</name>
</gene>
<dbReference type="OrthoDB" id="191673at2759"/>
<sequence length="1032" mass="118796">MDKNRSKFTAQAKDKSKGTTQRAKGDCFETKSSSHTQYYGKLNHAKAFERITNAEYHGKSESISGSSKSYHCVHGPEGKQYTEKGLLKRNLLKQLDPIPTERAWNDECPPALGRELIKKLVFLASDPEIDHQMERFENHLRDFARTTCHGYYVDSLDEVCVILYFLLENIGKKQNLYELLTLLLRNMVKPIRLNASSDVITYFETLQKYFGFIGYLLIQLADDELFDIVSRALIWQLSTPDVKRHGAAQLRHTLAAAPLYLYQTLVRMLCLSSHHRYPTFLQAALLLAYDSTDNCLIMMKESIIENIFYRFNPYYPHRDLPEYDINPLNPQDINIKLGDSTIHISITISLLLILSKTLLDLLNQNRKQILLLPCPNEYAQRCFLWAFRYECRARDHKHERLTLAVIANTLLKCYGERLTLFASIFMSDILSLSVLTEVPTRHEWMRSVNLNTKQMDVEFKKKLICFSVDFIKTFKYSAFTIESEHWLLGLMYLIDPGLCSLRAKWSPALFAELRKVALQALVCTIPCMPSSLVRKYGLIRRLMWYIEWYAEVPYELPVLYWCTRVLQVSIQGDCLPRYESIHDLFETHGIIILMHLCYILLSQKLPPIERSQVVIAVCLQLLTGAVKINESINCCVYPEIKWPISTGRLSQKMLDDVLHSLEYNFIISDKWIISIIDFIWEAIVWKKKYREYFIAHNGLYKLLDLITMTKPPIQCIALAVVCDIVRSGEAIGQLVTWRAAMGASNVSPNVVKRGSNIAGLLAAVFRNECLATQVAINDLGVLQNLDYPILSTSLKEIMIEKINNAETLRTICPECCFIASDLAGSRLSKAYAILQLLSEDLSYKVTLADEAYNLYKNIQLSPEDETILVLCSHFLTIKLNECWFETKARSKRFLPQDEEAFEEFIQISNGWAKEIKRLQEDVITKDIHKDLRHESSLYDFLARVRLNIALDALREVRCVARSADRSQMVHAMLHDAVQAHHRRTKAARQLNTTVLRTFGPALDDQNITGQYVKVYSIFPKNKPKPKEDFSSA</sequence>
<protein>
    <recommendedName>
        <fullName evidence="2">Cilia- and flagella-associated protein 69 ARM repeats domain-containing protein</fullName>
    </recommendedName>
</protein>
<dbReference type="EMBL" id="CAJOBZ010000001">
    <property type="protein sequence ID" value="CAF4747225.1"/>
    <property type="molecule type" value="Genomic_DNA"/>
</dbReference>
<name>A0A821L8Y1_9NEOP</name>
<reference evidence="3" key="1">
    <citation type="submission" date="2021-02" db="EMBL/GenBank/DDBJ databases">
        <authorList>
            <person name="Steward A R."/>
        </authorList>
    </citation>
    <scope>NUCLEOTIDE SEQUENCE</scope>
</reference>
<feature type="region of interest" description="Disordered" evidence="1">
    <location>
        <begin position="1"/>
        <end position="28"/>
    </location>
</feature>
<dbReference type="GO" id="GO:0097225">
    <property type="term" value="C:sperm midpiece"/>
    <property type="evidence" value="ECO:0007669"/>
    <property type="project" value="TreeGrafter"/>
</dbReference>
<keyword evidence="4" id="KW-1185">Reference proteome</keyword>
<feature type="domain" description="Cilia- and flagella-associated protein 69 ARM repeats" evidence="2">
    <location>
        <begin position="118"/>
        <end position="314"/>
    </location>
</feature>
<feature type="domain" description="Cilia- and flagella-associated protein 69 ARM repeats" evidence="2">
    <location>
        <begin position="670"/>
        <end position="798"/>
    </location>
</feature>
<dbReference type="Pfam" id="PF21049">
    <property type="entry name" value="CFA69_ARM_rpt"/>
    <property type="match status" value="3"/>
</dbReference>
<dbReference type="AlphaFoldDB" id="A0A821L8Y1"/>
<comment type="caution">
    <text evidence="3">The sequence shown here is derived from an EMBL/GenBank/DDBJ whole genome shotgun (WGS) entry which is preliminary data.</text>
</comment>
<feature type="compositionally biased region" description="Basic and acidic residues" evidence="1">
    <location>
        <begin position="12"/>
        <end position="28"/>
    </location>
</feature>
<evidence type="ECO:0000313" key="3">
    <source>
        <dbReference type="EMBL" id="CAF4747225.1"/>
    </source>
</evidence>
<evidence type="ECO:0000256" key="1">
    <source>
        <dbReference type="SAM" id="MobiDB-lite"/>
    </source>
</evidence>
<evidence type="ECO:0000313" key="4">
    <source>
        <dbReference type="Proteomes" id="UP000663880"/>
    </source>
</evidence>
<evidence type="ECO:0000259" key="2">
    <source>
        <dbReference type="Pfam" id="PF21049"/>
    </source>
</evidence>
<dbReference type="GO" id="GO:0097730">
    <property type="term" value="C:non-motile cilium"/>
    <property type="evidence" value="ECO:0007669"/>
    <property type="project" value="TreeGrafter"/>
</dbReference>
<dbReference type="PANTHER" id="PTHR14716:SF0">
    <property type="entry name" value="CILIA- AND FLAGELLA-ASSOCIATED PROTEIN 69"/>
    <property type="match status" value="1"/>
</dbReference>
<organism evidence="3 4">
    <name type="scientific">Pieris macdunnoughi</name>
    <dbReference type="NCBI Taxonomy" id="345717"/>
    <lineage>
        <taxon>Eukaryota</taxon>
        <taxon>Metazoa</taxon>
        <taxon>Ecdysozoa</taxon>
        <taxon>Arthropoda</taxon>
        <taxon>Hexapoda</taxon>
        <taxon>Insecta</taxon>
        <taxon>Pterygota</taxon>
        <taxon>Neoptera</taxon>
        <taxon>Endopterygota</taxon>
        <taxon>Lepidoptera</taxon>
        <taxon>Glossata</taxon>
        <taxon>Ditrysia</taxon>
        <taxon>Papilionoidea</taxon>
        <taxon>Pieridae</taxon>
        <taxon>Pierinae</taxon>
        <taxon>Pieris</taxon>
    </lineage>
</organism>
<accession>A0A821L8Y1</accession>
<dbReference type="InterPro" id="IPR048733">
    <property type="entry name" value="CFA69_ARM_dom"/>
</dbReference>
<dbReference type="InterPro" id="IPR048732">
    <property type="entry name" value="CFA69"/>
</dbReference>
<dbReference type="PANTHER" id="PTHR14716">
    <property type="entry name" value="CILIA- AND FLAGELLA-ASSOCIATED PROTEIN 69"/>
    <property type="match status" value="1"/>
</dbReference>
<dbReference type="Proteomes" id="UP000663880">
    <property type="component" value="Unassembled WGS sequence"/>
</dbReference>